<dbReference type="Pfam" id="PF00211">
    <property type="entry name" value="Guanylate_cyc"/>
    <property type="match status" value="1"/>
</dbReference>
<sequence length="232" mass="25837">MCHEQTPPVQPPAGLLTCIFTDIIDSTAMWEISEPATSLAINIHDTIIRRELTSHCGFEVKNLGDGFFCVFSSARDALDFCLSAQRALQYAIWPPEIMAYRARLDIQNVLNPRLTFRGLTVRMGIHYGKLFSEVVDPVHGRLDYNGIVGCVASRVQGFAGGDEIAVSDAFICALYVEETRLEAKMADLDECSRRRILSHHVPGSQFCVRSIGEQDLRGVLKAQHIMVIGLKR</sequence>
<name>A0ABR4C1H1_9HELO</name>
<dbReference type="SMART" id="SM00044">
    <property type="entry name" value="CYCc"/>
    <property type="match status" value="1"/>
</dbReference>
<gene>
    <name evidence="2" type="ORF">VTL71DRAFT_5212</name>
</gene>
<dbReference type="Gene3D" id="3.30.70.1230">
    <property type="entry name" value="Nucleotide cyclase"/>
    <property type="match status" value="1"/>
</dbReference>
<evidence type="ECO:0000259" key="1">
    <source>
        <dbReference type="PROSITE" id="PS50125"/>
    </source>
</evidence>
<dbReference type="InterPro" id="IPR029787">
    <property type="entry name" value="Nucleotide_cyclase"/>
</dbReference>
<dbReference type="PANTHER" id="PTHR43081">
    <property type="entry name" value="ADENYLATE CYCLASE, TERMINAL-DIFFERENTIATION SPECIFIC-RELATED"/>
    <property type="match status" value="1"/>
</dbReference>
<feature type="domain" description="Guanylate cyclase" evidence="1">
    <location>
        <begin position="17"/>
        <end position="156"/>
    </location>
</feature>
<dbReference type="InterPro" id="IPR001054">
    <property type="entry name" value="A/G_cyclase"/>
</dbReference>
<dbReference type="SUPFAM" id="SSF55073">
    <property type="entry name" value="Nucleotide cyclase"/>
    <property type="match status" value="1"/>
</dbReference>
<dbReference type="EMBL" id="JAZHXI010000015">
    <property type="protein sequence ID" value="KAL2063407.1"/>
    <property type="molecule type" value="Genomic_DNA"/>
</dbReference>
<dbReference type="Proteomes" id="UP001595075">
    <property type="component" value="Unassembled WGS sequence"/>
</dbReference>
<accession>A0ABR4C1H1</accession>
<proteinExistence type="predicted"/>
<evidence type="ECO:0000313" key="3">
    <source>
        <dbReference type="Proteomes" id="UP001595075"/>
    </source>
</evidence>
<keyword evidence="3" id="KW-1185">Reference proteome</keyword>
<dbReference type="CDD" id="cd07302">
    <property type="entry name" value="CHD"/>
    <property type="match status" value="1"/>
</dbReference>
<evidence type="ECO:0000313" key="2">
    <source>
        <dbReference type="EMBL" id="KAL2063407.1"/>
    </source>
</evidence>
<dbReference type="InterPro" id="IPR050697">
    <property type="entry name" value="Adenylyl/Guanylyl_Cyclase_3/4"/>
</dbReference>
<dbReference type="PANTHER" id="PTHR43081:SF1">
    <property type="entry name" value="ADENYLATE CYCLASE, TERMINAL-DIFFERENTIATION SPECIFIC"/>
    <property type="match status" value="1"/>
</dbReference>
<organism evidence="2 3">
    <name type="scientific">Oculimacula yallundae</name>
    <dbReference type="NCBI Taxonomy" id="86028"/>
    <lineage>
        <taxon>Eukaryota</taxon>
        <taxon>Fungi</taxon>
        <taxon>Dikarya</taxon>
        <taxon>Ascomycota</taxon>
        <taxon>Pezizomycotina</taxon>
        <taxon>Leotiomycetes</taxon>
        <taxon>Helotiales</taxon>
        <taxon>Ploettnerulaceae</taxon>
        <taxon>Oculimacula</taxon>
    </lineage>
</organism>
<protein>
    <recommendedName>
        <fullName evidence="1">Guanylate cyclase domain-containing protein</fullName>
    </recommendedName>
</protein>
<comment type="caution">
    <text evidence="2">The sequence shown here is derived from an EMBL/GenBank/DDBJ whole genome shotgun (WGS) entry which is preliminary data.</text>
</comment>
<dbReference type="PROSITE" id="PS50125">
    <property type="entry name" value="GUANYLATE_CYCLASE_2"/>
    <property type="match status" value="1"/>
</dbReference>
<reference evidence="2 3" key="1">
    <citation type="journal article" date="2024" name="Commun. Biol.">
        <title>Comparative genomic analysis of thermophilic fungi reveals convergent evolutionary adaptations and gene losses.</title>
        <authorList>
            <person name="Steindorff A.S."/>
            <person name="Aguilar-Pontes M.V."/>
            <person name="Robinson A.J."/>
            <person name="Andreopoulos B."/>
            <person name="LaButti K."/>
            <person name="Kuo A."/>
            <person name="Mondo S."/>
            <person name="Riley R."/>
            <person name="Otillar R."/>
            <person name="Haridas S."/>
            <person name="Lipzen A."/>
            <person name="Grimwood J."/>
            <person name="Schmutz J."/>
            <person name="Clum A."/>
            <person name="Reid I.D."/>
            <person name="Moisan M.C."/>
            <person name="Butler G."/>
            <person name="Nguyen T.T.M."/>
            <person name="Dewar K."/>
            <person name="Conant G."/>
            <person name="Drula E."/>
            <person name="Henrissat B."/>
            <person name="Hansel C."/>
            <person name="Singer S."/>
            <person name="Hutchinson M.I."/>
            <person name="de Vries R.P."/>
            <person name="Natvig D.O."/>
            <person name="Powell A.J."/>
            <person name="Tsang A."/>
            <person name="Grigoriev I.V."/>
        </authorList>
    </citation>
    <scope>NUCLEOTIDE SEQUENCE [LARGE SCALE GENOMIC DNA]</scope>
    <source>
        <strain evidence="2 3">CBS 494.80</strain>
    </source>
</reference>